<evidence type="ECO:0000256" key="1">
    <source>
        <dbReference type="SAM" id="SignalP"/>
    </source>
</evidence>
<dbReference type="RefSeq" id="WP_377184033.1">
    <property type="nucleotide sequence ID" value="NZ_JBHUOG010000002.1"/>
</dbReference>
<sequence>MERLTKAALATGGAAALLLGGAGTMAFWTDDGLATGTDVTSGTLTVTDGACGDWVLDGGGAVTEGIVPGDTVTADCALSVGGTGDHLALGDITVTAPTWAETNPLTGALDVTVDGATLDGTELTLPLADPVAVEAASDLVVTVAATFPEDSGNDTQALTATLEDVTVQVTQAHVVPAP</sequence>
<gene>
    <name evidence="2" type="ORF">ACFS27_14140</name>
</gene>
<dbReference type="NCBIfam" id="TIGR04089">
    <property type="entry name" value="exp_by_SipW_III"/>
    <property type="match status" value="1"/>
</dbReference>
<accession>A0ABW5VSQ6</accession>
<keyword evidence="1" id="KW-0732">Signal</keyword>
<dbReference type="Proteomes" id="UP001597479">
    <property type="component" value="Unassembled WGS sequence"/>
</dbReference>
<dbReference type="InterPro" id="IPR024006">
    <property type="entry name" value="Alt_signal_exp_actinobact"/>
</dbReference>
<dbReference type="EMBL" id="JBHUOG010000002">
    <property type="protein sequence ID" value="MFD2794694.1"/>
    <property type="molecule type" value="Genomic_DNA"/>
</dbReference>
<keyword evidence="3" id="KW-1185">Reference proteome</keyword>
<evidence type="ECO:0000313" key="3">
    <source>
        <dbReference type="Proteomes" id="UP001597479"/>
    </source>
</evidence>
<organism evidence="2 3">
    <name type="scientific">Promicromonospora vindobonensis</name>
    <dbReference type="NCBI Taxonomy" id="195748"/>
    <lineage>
        <taxon>Bacteria</taxon>
        <taxon>Bacillati</taxon>
        <taxon>Actinomycetota</taxon>
        <taxon>Actinomycetes</taxon>
        <taxon>Micrococcales</taxon>
        <taxon>Promicromonosporaceae</taxon>
        <taxon>Promicromonospora</taxon>
    </lineage>
</organism>
<comment type="caution">
    <text evidence="2">The sequence shown here is derived from an EMBL/GenBank/DDBJ whole genome shotgun (WGS) entry which is preliminary data.</text>
</comment>
<evidence type="ECO:0000313" key="2">
    <source>
        <dbReference type="EMBL" id="MFD2794694.1"/>
    </source>
</evidence>
<feature type="chain" id="PRO_5046362328" evidence="1">
    <location>
        <begin position="27"/>
        <end position="178"/>
    </location>
</feature>
<protein>
    <submittedName>
        <fullName evidence="2">Alternate-type signal peptide domain-containing protein</fullName>
    </submittedName>
</protein>
<feature type="signal peptide" evidence="1">
    <location>
        <begin position="1"/>
        <end position="26"/>
    </location>
</feature>
<reference evidence="3" key="1">
    <citation type="journal article" date="2019" name="Int. J. Syst. Evol. Microbiol.">
        <title>The Global Catalogue of Microorganisms (GCM) 10K type strain sequencing project: providing services to taxonomists for standard genome sequencing and annotation.</title>
        <authorList>
            <consortium name="The Broad Institute Genomics Platform"/>
            <consortium name="The Broad Institute Genome Sequencing Center for Infectious Disease"/>
            <person name="Wu L."/>
            <person name="Ma J."/>
        </authorList>
    </citation>
    <scope>NUCLEOTIDE SEQUENCE [LARGE SCALE GENOMIC DNA]</scope>
    <source>
        <strain evidence="3">CCM 7044</strain>
    </source>
</reference>
<name>A0ABW5VSQ6_9MICO</name>
<proteinExistence type="predicted"/>